<organism evidence="7 8">
    <name type="scientific">Agrococcus baldri</name>
    <dbReference type="NCBI Taxonomy" id="153730"/>
    <lineage>
        <taxon>Bacteria</taxon>
        <taxon>Bacillati</taxon>
        <taxon>Actinomycetota</taxon>
        <taxon>Actinomycetes</taxon>
        <taxon>Micrococcales</taxon>
        <taxon>Microbacteriaceae</taxon>
        <taxon>Agrococcus</taxon>
    </lineage>
</organism>
<dbReference type="PANTHER" id="PTHR30055:SF226">
    <property type="entry name" value="HTH-TYPE TRANSCRIPTIONAL REGULATOR PKSA"/>
    <property type="match status" value="1"/>
</dbReference>
<dbReference type="PANTHER" id="PTHR30055">
    <property type="entry name" value="HTH-TYPE TRANSCRIPTIONAL REGULATOR RUTR"/>
    <property type="match status" value="1"/>
</dbReference>
<proteinExistence type="predicted"/>
<keyword evidence="3 5" id="KW-0238">DNA-binding</keyword>
<evidence type="ECO:0000256" key="1">
    <source>
        <dbReference type="ARBA" id="ARBA00022491"/>
    </source>
</evidence>
<evidence type="ECO:0000256" key="5">
    <source>
        <dbReference type="PROSITE-ProRule" id="PRU00335"/>
    </source>
</evidence>
<dbReference type="InterPro" id="IPR036271">
    <property type="entry name" value="Tet_transcr_reg_TetR-rel_C_sf"/>
</dbReference>
<dbReference type="AlphaFoldDB" id="A0AA87US34"/>
<keyword evidence="1" id="KW-0678">Repressor</keyword>
<evidence type="ECO:0000256" key="2">
    <source>
        <dbReference type="ARBA" id="ARBA00023015"/>
    </source>
</evidence>
<dbReference type="InterPro" id="IPR050109">
    <property type="entry name" value="HTH-type_TetR-like_transc_reg"/>
</dbReference>
<dbReference type="Pfam" id="PF00440">
    <property type="entry name" value="TetR_N"/>
    <property type="match status" value="1"/>
</dbReference>
<dbReference type="PROSITE" id="PS50977">
    <property type="entry name" value="HTH_TETR_2"/>
    <property type="match status" value="1"/>
</dbReference>
<comment type="caution">
    <text evidence="7">The sequence shown here is derived from an EMBL/GenBank/DDBJ whole genome shotgun (WGS) entry which is preliminary data.</text>
</comment>
<keyword evidence="8" id="KW-1185">Reference proteome</keyword>
<evidence type="ECO:0000256" key="3">
    <source>
        <dbReference type="ARBA" id="ARBA00023125"/>
    </source>
</evidence>
<dbReference type="InterPro" id="IPR039538">
    <property type="entry name" value="BetI_C"/>
</dbReference>
<dbReference type="InterPro" id="IPR001647">
    <property type="entry name" value="HTH_TetR"/>
</dbReference>
<protein>
    <recommendedName>
        <fullName evidence="6">HTH tetR-type domain-containing protein</fullName>
    </recommendedName>
</protein>
<dbReference type="Pfam" id="PF13977">
    <property type="entry name" value="TetR_C_6"/>
    <property type="match status" value="1"/>
</dbReference>
<feature type="DNA-binding region" description="H-T-H motif" evidence="5">
    <location>
        <begin position="36"/>
        <end position="55"/>
    </location>
</feature>
<sequence length="204" mass="21204">MGDAMRGVGSEHDAKRGAIVDAALRTTERGGVESLTFRAVATEAGVSLGRVQHYFANRTELLQAAYARVQQLAQERVTAELVASGGAGSGRAVVTAVLQALIPVTPTAHAHLRVTQMFDTAAMTDAAMLRQLRDGHAQLLDFLADQLAQAQSAGEVAARVDPARAALALLATAEGLSSIVLIGHTPAPIAKDALHQQLAAALDD</sequence>
<feature type="domain" description="HTH tetR-type" evidence="6">
    <location>
        <begin position="13"/>
        <end position="73"/>
    </location>
</feature>
<dbReference type="Proteomes" id="UP000321749">
    <property type="component" value="Unassembled WGS sequence"/>
</dbReference>
<evidence type="ECO:0000313" key="7">
    <source>
        <dbReference type="EMBL" id="GEK80488.1"/>
    </source>
</evidence>
<dbReference type="InterPro" id="IPR009057">
    <property type="entry name" value="Homeodomain-like_sf"/>
</dbReference>
<reference evidence="7 8" key="1">
    <citation type="submission" date="2019-07" db="EMBL/GenBank/DDBJ databases">
        <title>Whole genome shotgun sequence of Agrococcus baldri NBRC 103055.</title>
        <authorList>
            <person name="Hosoyama A."/>
            <person name="Uohara A."/>
            <person name="Ohji S."/>
            <person name="Ichikawa N."/>
        </authorList>
    </citation>
    <scope>NUCLEOTIDE SEQUENCE [LARGE SCALE GENOMIC DNA]</scope>
    <source>
        <strain evidence="7 8">NBRC 103055</strain>
    </source>
</reference>
<dbReference type="GO" id="GO:0000976">
    <property type="term" value="F:transcription cis-regulatory region binding"/>
    <property type="evidence" value="ECO:0007669"/>
    <property type="project" value="TreeGrafter"/>
</dbReference>
<keyword evidence="4" id="KW-0804">Transcription</keyword>
<keyword evidence="2" id="KW-0805">Transcription regulation</keyword>
<dbReference type="SUPFAM" id="SSF48498">
    <property type="entry name" value="Tetracyclin repressor-like, C-terminal domain"/>
    <property type="match status" value="1"/>
</dbReference>
<name>A0AA87US34_9MICO</name>
<gene>
    <name evidence="7" type="ORF">ABA31_18390</name>
</gene>
<evidence type="ECO:0000256" key="4">
    <source>
        <dbReference type="ARBA" id="ARBA00023163"/>
    </source>
</evidence>
<dbReference type="RefSeq" id="WP_146794808.1">
    <property type="nucleotide sequence ID" value="NZ_BJUU01000010.1"/>
</dbReference>
<dbReference type="PRINTS" id="PR00455">
    <property type="entry name" value="HTHTETR"/>
</dbReference>
<dbReference type="SUPFAM" id="SSF46689">
    <property type="entry name" value="Homeodomain-like"/>
    <property type="match status" value="1"/>
</dbReference>
<dbReference type="Gene3D" id="1.10.357.10">
    <property type="entry name" value="Tetracycline Repressor, domain 2"/>
    <property type="match status" value="1"/>
</dbReference>
<evidence type="ECO:0000259" key="6">
    <source>
        <dbReference type="PROSITE" id="PS50977"/>
    </source>
</evidence>
<evidence type="ECO:0000313" key="8">
    <source>
        <dbReference type="Proteomes" id="UP000321749"/>
    </source>
</evidence>
<dbReference type="EMBL" id="BJUU01000010">
    <property type="protein sequence ID" value="GEK80488.1"/>
    <property type="molecule type" value="Genomic_DNA"/>
</dbReference>
<dbReference type="GO" id="GO:0003700">
    <property type="term" value="F:DNA-binding transcription factor activity"/>
    <property type="evidence" value="ECO:0007669"/>
    <property type="project" value="TreeGrafter"/>
</dbReference>
<accession>A0AA87US34</accession>